<dbReference type="InterPro" id="IPR009091">
    <property type="entry name" value="RCC1/BLIP-II"/>
</dbReference>
<evidence type="ECO:0008006" key="5">
    <source>
        <dbReference type="Google" id="ProtNLM"/>
    </source>
</evidence>
<dbReference type="InterPro" id="IPR000408">
    <property type="entry name" value="Reg_chr_condens"/>
</dbReference>
<name>A0A6G1MNB0_ORBOL</name>
<sequence length="593" mass="65199">MQQRLANCKAWIQNLDHISRLPSSGRYATVRATHTLTAMFSTGPRASLRTLSHIRPEIRYTYGRTRTSAIRSIHSQTYSSSTGKLRITGGALVLFGGVLAYQFLAHPTLRLDALTAIPEKKSRTIQHEPVTRFWERPGVFLWGSNSGRVASPDSDETFVKAPRRVPFFDGYVLRDLQLSHDMGVAVLENGDLVQWGKGYAPECRVPVVTFEGKDIVKAGLSEDRIVALSSSGKVYSIPFSKEEQELFAKPAESSGLPFWKSTSESKTSYRDLTPAKEKIVDIAVGHEHTVMLTSRGKVFTAACASYNFPLKGQLGIPGMSWESKPKPYDTPQEVKDLDKFQITQIAAGNYHSVAADKEGKIFVWGDNTKGQLGLDFTEDSTPKPKLIPQRAFYKGDGIKTKLQQIFAGGYNTYFTLETHTPNEDFNKPEFQTYDVFACGHGLHGSLGTGFYAHAQAAPQKVKSISGLTEYSEKKAGLVPINTSYLTVGGSHTAVVMSNQQNTGASDAEFGNDILFFGGNEFYQLGNGKRANQNVPAYISPIDSGSGKKSDDRFQVIPGKKIKFLDQNSKSRSVKIEQRVVAGRGLTGCYAKVA</sequence>
<comment type="caution">
    <text evidence="3">The sequence shown here is derived from an EMBL/GenBank/DDBJ whole genome shotgun (WGS) entry which is preliminary data.</text>
</comment>
<keyword evidence="2" id="KW-0812">Transmembrane</keyword>
<dbReference type="OrthoDB" id="10256179at2759"/>
<dbReference type="GO" id="GO:0034551">
    <property type="term" value="P:mitochondrial respiratory chain complex III assembly"/>
    <property type="evidence" value="ECO:0007669"/>
    <property type="project" value="TreeGrafter"/>
</dbReference>
<evidence type="ECO:0000256" key="1">
    <source>
        <dbReference type="PROSITE-ProRule" id="PRU00235"/>
    </source>
</evidence>
<dbReference type="InterPro" id="IPR053245">
    <property type="entry name" value="MitoProcess-Associated"/>
</dbReference>
<dbReference type="AlphaFoldDB" id="A0A6G1MNB0"/>
<dbReference type="EMBL" id="WIWT01000042">
    <property type="protein sequence ID" value="KAF3209511.1"/>
    <property type="molecule type" value="Genomic_DNA"/>
</dbReference>
<dbReference type="Pfam" id="PF13540">
    <property type="entry name" value="RCC1_2"/>
    <property type="match status" value="1"/>
</dbReference>
<organism evidence="3 4">
    <name type="scientific">Orbilia oligospora</name>
    <name type="common">Nematode-trapping fungus</name>
    <name type="synonym">Arthrobotrys oligospora</name>
    <dbReference type="NCBI Taxonomy" id="2813651"/>
    <lineage>
        <taxon>Eukaryota</taxon>
        <taxon>Fungi</taxon>
        <taxon>Dikarya</taxon>
        <taxon>Ascomycota</taxon>
        <taxon>Pezizomycotina</taxon>
        <taxon>Orbiliomycetes</taxon>
        <taxon>Orbiliales</taxon>
        <taxon>Orbiliaceae</taxon>
        <taxon>Orbilia</taxon>
    </lineage>
</organism>
<feature type="repeat" description="RCC1" evidence="1">
    <location>
        <begin position="296"/>
        <end position="358"/>
    </location>
</feature>
<evidence type="ECO:0000256" key="2">
    <source>
        <dbReference type="SAM" id="Phobius"/>
    </source>
</evidence>
<gene>
    <name evidence="3" type="ORF">TWF679_007336</name>
</gene>
<keyword evidence="2" id="KW-1133">Transmembrane helix</keyword>
<dbReference type="GO" id="GO:0005743">
    <property type="term" value="C:mitochondrial inner membrane"/>
    <property type="evidence" value="ECO:0007669"/>
    <property type="project" value="TreeGrafter"/>
</dbReference>
<feature type="repeat" description="RCC1" evidence="1">
    <location>
        <begin position="359"/>
        <end position="418"/>
    </location>
</feature>
<accession>A0A6G1MNB0</accession>
<feature type="repeat" description="RCC1" evidence="1">
    <location>
        <begin position="433"/>
        <end position="498"/>
    </location>
</feature>
<dbReference type="SUPFAM" id="SSF50985">
    <property type="entry name" value="RCC1/BLIP-II"/>
    <property type="match status" value="1"/>
</dbReference>
<evidence type="ECO:0000313" key="3">
    <source>
        <dbReference type="EMBL" id="KAF3209511.1"/>
    </source>
</evidence>
<protein>
    <recommendedName>
        <fullName evidence="5">Regulator of chromosome condensation</fullName>
    </recommendedName>
</protein>
<dbReference type="PANTHER" id="PTHR47563">
    <property type="entry name" value="PROTEIN FMP25, MITOCHONDRIAL"/>
    <property type="match status" value="1"/>
</dbReference>
<keyword evidence="2" id="KW-0472">Membrane</keyword>
<proteinExistence type="predicted"/>
<feature type="transmembrane region" description="Helical" evidence="2">
    <location>
        <begin position="85"/>
        <end position="104"/>
    </location>
</feature>
<reference evidence="3" key="1">
    <citation type="submission" date="2019-06" db="EMBL/GenBank/DDBJ databases">
        <authorList>
            <person name="Palmer J.M."/>
        </authorList>
    </citation>
    <scope>NUCLEOTIDE SEQUENCE</scope>
    <source>
        <strain evidence="3">TWF679</strain>
    </source>
</reference>
<dbReference type="Proteomes" id="UP000614610">
    <property type="component" value="Unassembled WGS sequence"/>
</dbReference>
<dbReference type="PROSITE" id="PS50012">
    <property type="entry name" value="RCC1_3"/>
    <property type="match status" value="3"/>
</dbReference>
<dbReference type="PANTHER" id="PTHR47563:SF1">
    <property type="entry name" value="PROTEIN FMP25, MITOCHONDRIAL"/>
    <property type="match status" value="1"/>
</dbReference>
<dbReference type="Gene3D" id="2.130.10.30">
    <property type="entry name" value="Regulator of chromosome condensation 1/beta-lactamase-inhibitor protein II"/>
    <property type="match status" value="1"/>
</dbReference>
<evidence type="ECO:0000313" key="4">
    <source>
        <dbReference type="Proteomes" id="UP000614610"/>
    </source>
</evidence>